<feature type="compositionally biased region" description="Polar residues" evidence="1">
    <location>
        <begin position="275"/>
        <end position="314"/>
    </location>
</feature>
<dbReference type="Proteomes" id="UP000714618">
    <property type="component" value="Unassembled WGS sequence"/>
</dbReference>
<accession>A0A9N8JK54</accession>
<keyword evidence="3" id="KW-1185">Reference proteome</keyword>
<proteinExistence type="predicted"/>
<evidence type="ECO:0000313" key="2">
    <source>
        <dbReference type="EMBL" id="CAD0088833.1"/>
    </source>
</evidence>
<evidence type="ECO:0000256" key="1">
    <source>
        <dbReference type="SAM" id="MobiDB-lite"/>
    </source>
</evidence>
<name>A0A9N8JK54_9PEZI</name>
<feature type="compositionally biased region" description="Basic and acidic residues" evidence="1">
    <location>
        <begin position="170"/>
        <end position="209"/>
    </location>
</feature>
<dbReference type="EMBL" id="CAIJEO010000003">
    <property type="protein sequence ID" value="CAD0088833.1"/>
    <property type="molecule type" value="Genomic_DNA"/>
</dbReference>
<evidence type="ECO:0000313" key="3">
    <source>
        <dbReference type="Proteomes" id="UP000714618"/>
    </source>
</evidence>
<reference evidence="2" key="1">
    <citation type="submission" date="2020-06" db="EMBL/GenBank/DDBJ databases">
        <authorList>
            <person name="Onetto C."/>
        </authorList>
    </citation>
    <scope>NUCLEOTIDE SEQUENCE</scope>
</reference>
<sequence length="457" mass="49938">MPSWHLNLLSHSGKQLDCLTQYINSNSHATIFIDGDTANDDTWRFVDYSDETQARRDWISQFSVFQFSSKIVDTYVLTPPPVQGLVSRVHLPPTAGGQQFWVLLRHGDTVEFEVTRARVEVVFDPDSADPHVQVESSGPGAFSHKIKHEIKDEPDNDDETDDQATQPTMDVRRGTSAEESQHLYSTSREHLSPTPRPTRESQVVKDTPNRRRIRSQHESTIPESLPMEDTNPEQSQPTDNDNDNDNGIVSALPDVNTGELPDTSPTEALRFRVPTQHTPSPSHQSFSTSEVGKLISNLNEDNPPSQVPQSTFSPKKTPRTDVIAGQSSNDPSTTDSVEPTISPEPIELTGQKAESPAIEPVATTLEDVASPVDIINDGIINDRDGTTVLNDGDAADMEPNPSVASTSKKRKKVLDSDSVASSTKRAKLIEGDAGITGTTPLSTASKRSSGLLHEGRA</sequence>
<comment type="caution">
    <text evidence="2">The sequence shown here is derived from an EMBL/GenBank/DDBJ whole genome shotgun (WGS) entry which is preliminary data.</text>
</comment>
<feature type="compositionally biased region" description="Polar residues" evidence="1">
    <location>
        <begin position="436"/>
        <end position="448"/>
    </location>
</feature>
<feature type="compositionally biased region" description="Acidic residues" evidence="1">
    <location>
        <begin position="152"/>
        <end position="162"/>
    </location>
</feature>
<gene>
    <name evidence="2" type="ORF">AWRI4233_LOCUS1934</name>
</gene>
<feature type="compositionally biased region" description="Polar residues" evidence="1">
    <location>
        <begin position="325"/>
        <end position="339"/>
    </location>
</feature>
<feature type="region of interest" description="Disordered" evidence="1">
    <location>
        <begin position="150"/>
        <end position="355"/>
    </location>
</feature>
<protein>
    <submittedName>
        <fullName evidence="2">Uncharacterized protein</fullName>
    </submittedName>
</protein>
<feature type="region of interest" description="Disordered" evidence="1">
    <location>
        <begin position="381"/>
        <end position="457"/>
    </location>
</feature>
<organism evidence="2 3">
    <name type="scientific">Aureobasidium mustum</name>
    <dbReference type="NCBI Taxonomy" id="2773714"/>
    <lineage>
        <taxon>Eukaryota</taxon>
        <taxon>Fungi</taxon>
        <taxon>Dikarya</taxon>
        <taxon>Ascomycota</taxon>
        <taxon>Pezizomycotina</taxon>
        <taxon>Dothideomycetes</taxon>
        <taxon>Dothideomycetidae</taxon>
        <taxon>Dothideales</taxon>
        <taxon>Saccotheciaceae</taxon>
        <taxon>Aureobasidium</taxon>
    </lineage>
</organism>
<dbReference type="AlphaFoldDB" id="A0A9N8JK54"/>
<dbReference type="OrthoDB" id="342264at2759"/>